<name>A0ABS6H5A3_9PROT</name>
<dbReference type="PANTHER" id="PTHR43737">
    <property type="entry name" value="BLL7424 PROTEIN"/>
    <property type="match status" value="1"/>
</dbReference>
<comment type="caution">
    <text evidence="1">The sequence shown here is derived from an EMBL/GenBank/DDBJ whole genome shotgun (WGS) entry which is preliminary data.</text>
</comment>
<protein>
    <submittedName>
        <fullName evidence="1">DUF1501 domain-containing protein</fullName>
    </submittedName>
</protein>
<dbReference type="InterPro" id="IPR010869">
    <property type="entry name" value="DUF1501"/>
</dbReference>
<organism evidence="1 2">
    <name type="scientific">Falsiroseomonas oleicola</name>
    <dbReference type="NCBI Taxonomy" id="2801474"/>
    <lineage>
        <taxon>Bacteria</taxon>
        <taxon>Pseudomonadati</taxon>
        <taxon>Pseudomonadota</taxon>
        <taxon>Alphaproteobacteria</taxon>
        <taxon>Acetobacterales</taxon>
        <taxon>Roseomonadaceae</taxon>
        <taxon>Falsiroseomonas</taxon>
    </lineage>
</organism>
<accession>A0ABS6H5A3</accession>
<gene>
    <name evidence="1" type="ORF">JJQ90_02455</name>
</gene>
<evidence type="ECO:0000313" key="2">
    <source>
        <dbReference type="Proteomes" id="UP000689967"/>
    </source>
</evidence>
<dbReference type="InterPro" id="IPR006311">
    <property type="entry name" value="TAT_signal"/>
</dbReference>
<dbReference type="EMBL" id="JAERQM010000001">
    <property type="protein sequence ID" value="MBU8542545.1"/>
    <property type="molecule type" value="Genomic_DNA"/>
</dbReference>
<dbReference type="PANTHER" id="PTHR43737:SF1">
    <property type="entry name" value="DUF1501 DOMAIN-CONTAINING PROTEIN"/>
    <property type="match status" value="1"/>
</dbReference>
<proteinExistence type="predicted"/>
<dbReference type="Proteomes" id="UP000689967">
    <property type="component" value="Unassembled WGS sequence"/>
</dbReference>
<dbReference type="PROSITE" id="PS51318">
    <property type="entry name" value="TAT"/>
    <property type="match status" value="1"/>
</dbReference>
<sequence length="409" mass="42773">MTRTHLPHPHLPGLGRRGFLLGLTALAAVGQARLAVADTTGPAQIADRRLVVILLRGAMDGLHAVIPYGDPDYAELRGALAMPEPGKEGGALDLGGMFGLHPKLTSLHGLYGEGQLLPIHAIAGPYRTRSHFDGQDLMEGGGLQRLESGWLNRALTHMPESAGQPARTGLALGLDLPLLMRGEAPVGMWAPPRATRPEPDLYARMAELLHADETIGPAVTEGMRGRGYAAGALSAGAPLANQGGFMRLASAAGRMLAQRDGPRVAALELGGWDTHAGQAGRMEPVLTQLDRGIAALRGQLGEAWSKTAVLAITEFGRTARANGNLGTDHGTGGAAFLAGGAVRGGRVLANWPGLKRDSLFENRDLQPTRDLRALAKALLRDHLRLPAGAVDAAFPDSGEIAAEAGLLRA</sequence>
<dbReference type="RefSeq" id="WP_216872859.1">
    <property type="nucleotide sequence ID" value="NZ_JAERQM010000001.1"/>
</dbReference>
<reference evidence="1 2" key="1">
    <citation type="submission" date="2021-01" db="EMBL/GenBank/DDBJ databases">
        <title>Roseomonas sp. nov, a bacterium isolated from an oil production mixture in Yumen Oilfield.</title>
        <authorList>
            <person name="Wu D."/>
        </authorList>
    </citation>
    <scope>NUCLEOTIDE SEQUENCE [LARGE SCALE GENOMIC DNA]</scope>
    <source>
        <strain evidence="1 2">ROY-5-3</strain>
    </source>
</reference>
<keyword evidence="2" id="KW-1185">Reference proteome</keyword>
<dbReference type="Pfam" id="PF07394">
    <property type="entry name" value="DUF1501"/>
    <property type="match status" value="1"/>
</dbReference>
<evidence type="ECO:0000313" key="1">
    <source>
        <dbReference type="EMBL" id="MBU8542545.1"/>
    </source>
</evidence>